<evidence type="ECO:0000259" key="19">
    <source>
        <dbReference type="Pfam" id="PF07715"/>
    </source>
</evidence>
<keyword evidence="5" id="KW-0410">Iron transport</keyword>
<evidence type="ECO:0000256" key="7">
    <source>
        <dbReference type="ARBA" id="ARBA00022729"/>
    </source>
</evidence>
<keyword evidence="11 14" id="KW-0472">Membrane</keyword>
<keyword evidence="3 14" id="KW-0813">Transport</keyword>
<evidence type="ECO:0000259" key="18">
    <source>
        <dbReference type="Pfam" id="PF00593"/>
    </source>
</evidence>
<evidence type="ECO:0000256" key="6">
    <source>
        <dbReference type="ARBA" id="ARBA00022692"/>
    </source>
</evidence>
<dbReference type="InterPro" id="IPR036942">
    <property type="entry name" value="Beta-barrel_TonB_sf"/>
</dbReference>
<dbReference type="InterPro" id="IPR037066">
    <property type="entry name" value="Plug_dom_sf"/>
</dbReference>
<evidence type="ECO:0000256" key="1">
    <source>
        <dbReference type="ARBA" id="ARBA00004571"/>
    </source>
</evidence>
<comment type="similarity">
    <text evidence="2 14 16">Belongs to the TonB-dependent receptor family.</text>
</comment>
<feature type="domain" description="TonB-dependent receptor-like beta-barrel" evidence="18">
    <location>
        <begin position="239"/>
        <end position="680"/>
    </location>
</feature>
<dbReference type="InterPro" id="IPR010917">
    <property type="entry name" value="TonB_rcpt_CS"/>
</dbReference>
<evidence type="ECO:0000256" key="10">
    <source>
        <dbReference type="ARBA" id="ARBA00023077"/>
    </source>
</evidence>
<keyword evidence="12 20" id="KW-0675">Receptor</keyword>
<evidence type="ECO:0000256" key="17">
    <source>
        <dbReference type="SAM" id="SignalP"/>
    </source>
</evidence>
<dbReference type="Proteomes" id="UP000321814">
    <property type="component" value="Unassembled WGS sequence"/>
</dbReference>
<feature type="chain" id="PRO_5023085521" evidence="17">
    <location>
        <begin position="28"/>
        <end position="711"/>
    </location>
</feature>
<feature type="domain" description="TonB-dependent receptor plug" evidence="19">
    <location>
        <begin position="61"/>
        <end position="161"/>
    </location>
</feature>
<evidence type="ECO:0000256" key="11">
    <source>
        <dbReference type="ARBA" id="ARBA00023136"/>
    </source>
</evidence>
<comment type="caution">
    <text evidence="20">The sequence shown here is derived from an EMBL/GenBank/DDBJ whole genome shotgun (WGS) entry which is preliminary data.</text>
</comment>
<evidence type="ECO:0000256" key="14">
    <source>
        <dbReference type="PROSITE-ProRule" id="PRU01360"/>
    </source>
</evidence>
<keyword evidence="7 17" id="KW-0732">Signal</keyword>
<sequence>MALQQKFRKLPVVLAVQLACVVGAVQAADDKAEKEIEKISVTGHYTVNENIDTATGLGLSLFETPQSVSVITSQRIIDQGFSGINEVISQTVGVSAKQLDTTRNTFSARGFDIDKYQIDGVPLAWSLAGDSGETITDVSIYERIEVVRGATGLLTGAGDPSASINLVRKHANSAELKGYVNAGIGRWSNRFITADVSTGLDAEGDVRVRLVAKKEVGDSFMDIPEDDKTVLYGVVDADLTQQTSVSFGSSYQDNDPKGSTWGGLAAWFSDGTATNWDRSITSAADWTYWASTNENNFANLVHNFSNGWQAKASFNQTQNTADTQLLYLSGNPDKTTGLGLSSFPYKSSGVSTQNSLDLQLKGDYQLLGQSHEFVVGVLNSKQEAETVTFAQTSAFTAVGNFYEWTGSSYPEPTFSASPAVAVDLETEQDGYYAATRLSLTDDLKLIAGGRLSKWERTGVNYGVVENYGDDSVFVPYAGLMYQLNANHNAYISQTEIFKPQNARVASGEFIDPLEGTNTELGLKSSFLDGAVQTAVAVFKVEQDNLAQAIGTFPPVDGLPPQTMYRAAQGVESEGFEVEVIGQLMDNWNISAGYSQFKAEDAAGTEVNTDHPRKKLNLFTTYDFTNELQGLVIGGGISWEDKQYSGTAPKILRQDSFSLVSLMARYEVTEQLSVQFNVDNLFDETYYSQIGFFDQYGYGTPRNFTLGATYSF</sequence>
<dbReference type="PROSITE" id="PS52016">
    <property type="entry name" value="TONB_DEPENDENT_REC_3"/>
    <property type="match status" value="1"/>
</dbReference>
<evidence type="ECO:0000256" key="12">
    <source>
        <dbReference type="ARBA" id="ARBA00023170"/>
    </source>
</evidence>
<evidence type="ECO:0000256" key="16">
    <source>
        <dbReference type="RuleBase" id="RU003357"/>
    </source>
</evidence>
<dbReference type="CDD" id="cd01347">
    <property type="entry name" value="ligand_gated_channel"/>
    <property type="match status" value="1"/>
</dbReference>
<feature type="signal peptide" evidence="17">
    <location>
        <begin position="1"/>
        <end position="27"/>
    </location>
</feature>
<dbReference type="RefSeq" id="WP_147903431.1">
    <property type="nucleotide sequence ID" value="NZ_BAAAGC010000017.1"/>
</dbReference>
<dbReference type="InterPro" id="IPR000531">
    <property type="entry name" value="Beta-barrel_TonB"/>
</dbReference>
<dbReference type="Gene3D" id="2.170.130.10">
    <property type="entry name" value="TonB-dependent receptor, plug domain"/>
    <property type="match status" value="1"/>
</dbReference>
<dbReference type="GO" id="GO:0009279">
    <property type="term" value="C:cell outer membrane"/>
    <property type="evidence" value="ECO:0007669"/>
    <property type="project" value="UniProtKB-SubCell"/>
</dbReference>
<evidence type="ECO:0000313" key="20">
    <source>
        <dbReference type="EMBL" id="TXK82200.1"/>
    </source>
</evidence>
<dbReference type="Pfam" id="PF07715">
    <property type="entry name" value="Plug"/>
    <property type="match status" value="1"/>
</dbReference>
<dbReference type="PROSITE" id="PS01156">
    <property type="entry name" value="TONB_DEPENDENT_REC_2"/>
    <property type="match status" value="1"/>
</dbReference>
<dbReference type="Pfam" id="PF00593">
    <property type="entry name" value="TonB_dep_Rec_b-barrel"/>
    <property type="match status" value="1"/>
</dbReference>
<dbReference type="AlphaFoldDB" id="A0A5C8M470"/>
<dbReference type="InterPro" id="IPR010105">
    <property type="entry name" value="TonB_sidphr_rcpt"/>
</dbReference>
<dbReference type="Gene3D" id="2.40.170.20">
    <property type="entry name" value="TonB-dependent receptor, beta-barrel domain"/>
    <property type="match status" value="1"/>
</dbReference>
<organism evidence="20 21">
    <name type="scientific">Rheinheimera tangshanensis</name>
    <dbReference type="NCBI Taxonomy" id="400153"/>
    <lineage>
        <taxon>Bacteria</taxon>
        <taxon>Pseudomonadati</taxon>
        <taxon>Pseudomonadota</taxon>
        <taxon>Gammaproteobacteria</taxon>
        <taxon>Chromatiales</taxon>
        <taxon>Chromatiaceae</taxon>
        <taxon>Rheinheimera</taxon>
    </lineage>
</organism>
<dbReference type="GO" id="GO:0038023">
    <property type="term" value="F:signaling receptor activity"/>
    <property type="evidence" value="ECO:0007669"/>
    <property type="project" value="InterPro"/>
</dbReference>
<evidence type="ECO:0000256" key="3">
    <source>
        <dbReference type="ARBA" id="ARBA00022448"/>
    </source>
</evidence>
<evidence type="ECO:0000256" key="4">
    <source>
        <dbReference type="ARBA" id="ARBA00022452"/>
    </source>
</evidence>
<evidence type="ECO:0000256" key="15">
    <source>
        <dbReference type="PROSITE-ProRule" id="PRU10144"/>
    </source>
</evidence>
<dbReference type="GO" id="GO:0015344">
    <property type="term" value="F:siderophore uptake transmembrane transporter activity"/>
    <property type="evidence" value="ECO:0007669"/>
    <property type="project" value="TreeGrafter"/>
</dbReference>
<keyword evidence="9" id="KW-0406">Ion transport</keyword>
<keyword evidence="8" id="KW-0408">Iron</keyword>
<dbReference type="GO" id="GO:0015891">
    <property type="term" value="P:siderophore transport"/>
    <property type="evidence" value="ECO:0007669"/>
    <property type="project" value="InterPro"/>
</dbReference>
<keyword evidence="13 14" id="KW-0998">Cell outer membrane</keyword>
<dbReference type="SUPFAM" id="SSF56935">
    <property type="entry name" value="Porins"/>
    <property type="match status" value="1"/>
</dbReference>
<keyword evidence="6 14" id="KW-0812">Transmembrane</keyword>
<protein>
    <submittedName>
        <fullName evidence="20">TonB-dependent siderophore receptor</fullName>
    </submittedName>
</protein>
<evidence type="ECO:0000256" key="5">
    <source>
        <dbReference type="ARBA" id="ARBA00022496"/>
    </source>
</evidence>
<dbReference type="NCBIfam" id="TIGR01783">
    <property type="entry name" value="TonB-siderophor"/>
    <property type="match status" value="1"/>
</dbReference>
<feature type="short sequence motif" description="TonB C-terminal box" evidence="15">
    <location>
        <begin position="694"/>
        <end position="711"/>
    </location>
</feature>
<evidence type="ECO:0000256" key="9">
    <source>
        <dbReference type="ARBA" id="ARBA00023065"/>
    </source>
</evidence>
<evidence type="ECO:0000313" key="21">
    <source>
        <dbReference type="Proteomes" id="UP000321814"/>
    </source>
</evidence>
<dbReference type="InterPro" id="IPR039426">
    <property type="entry name" value="TonB-dep_rcpt-like"/>
</dbReference>
<comment type="subcellular location">
    <subcellularLocation>
        <location evidence="1 14">Cell outer membrane</location>
        <topology evidence="1 14">Multi-pass membrane protein</topology>
    </subcellularLocation>
</comment>
<keyword evidence="10 16" id="KW-0798">TonB box</keyword>
<evidence type="ECO:0000256" key="13">
    <source>
        <dbReference type="ARBA" id="ARBA00023237"/>
    </source>
</evidence>
<name>A0A5C8M470_9GAMM</name>
<dbReference type="OrthoDB" id="8663017at2"/>
<proteinExistence type="inferred from homology"/>
<dbReference type="InterPro" id="IPR012910">
    <property type="entry name" value="Plug_dom"/>
</dbReference>
<keyword evidence="4 14" id="KW-1134">Transmembrane beta strand</keyword>
<evidence type="ECO:0000256" key="8">
    <source>
        <dbReference type="ARBA" id="ARBA00023004"/>
    </source>
</evidence>
<dbReference type="PANTHER" id="PTHR32552">
    <property type="entry name" value="FERRICHROME IRON RECEPTOR-RELATED"/>
    <property type="match status" value="1"/>
</dbReference>
<dbReference type="PANTHER" id="PTHR32552:SF74">
    <property type="entry name" value="HYDROXAMATE SIDEROPHORE RECEPTOR FHUE"/>
    <property type="match status" value="1"/>
</dbReference>
<accession>A0A5C8M470</accession>
<keyword evidence="21" id="KW-1185">Reference proteome</keyword>
<reference evidence="20 21" key="1">
    <citation type="submission" date="2019-08" db="EMBL/GenBank/DDBJ databases">
        <title>Draft genome analysis of Rheinheimera tangshanensis isolated from the roots of fresh rice plants (Oryza sativa).</title>
        <authorList>
            <person name="Yu Q."/>
            <person name="Qi Y."/>
            <person name="Zhang H."/>
            <person name="Pu J."/>
        </authorList>
    </citation>
    <scope>NUCLEOTIDE SEQUENCE [LARGE SCALE GENOMIC DNA]</scope>
    <source>
        <strain evidence="20 21">JA3-B52</strain>
    </source>
</reference>
<dbReference type="EMBL" id="VRLR01000002">
    <property type="protein sequence ID" value="TXK82200.1"/>
    <property type="molecule type" value="Genomic_DNA"/>
</dbReference>
<dbReference type="FunFam" id="2.170.130.10:FF:000010">
    <property type="entry name" value="Ferripyoverdine receptor"/>
    <property type="match status" value="1"/>
</dbReference>
<evidence type="ECO:0000256" key="2">
    <source>
        <dbReference type="ARBA" id="ARBA00009810"/>
    </source>
</evidence>
<gene>
    <name evidence="20" type="ORF">FU839_04750</name>
</gene>